<keyword evidence="9" id="KW-0460">Magnesium</keyword>
<gene>
    <name evidence="12" type="ORF">SAMN02910314_01560</name>
</gene>
<dbReference type="GO" id="GO:0005524">
    <property type="term" value="F:ATP binding"/>
    <property type="evidence" value="ECO:0007669"/>
    <property type="project" value="UniProtKB-KW"/>
</dbReference>
<keyword evidence="4" id="KW-0963">Cytoplasm</keyword>
<dbReference type="RefSeq" id="WP_066660553.1">
    <property type="nucleotide sequence ID" value="NZ_CP011402.1"/>
</dbReference>
<evidence type="ECO:0000256" key="1">
    <source>
        <dbReference type="ARBA" id="ARBA00004496"/>
    </source>
</evidence>
<sequence>MNDELAYTCTCADLEQTGALASQLAPLLRAGDVVMLNGDLGAGKTSFVQAVARALGVTDDVTSPTFTIQLTYESGSLVLNHFDLYRLDDADQLYDLGYWETLEGCGVSFVEWGEKFPDEAPEDYLELLLSANGKGGRDYRAIARGKRANQLLFNWVQAAPDAWHRLGE</sequence>
<protein>
    <recommendedName>
        <fullName evidence="3">tRNA threonylcarbamoyladenosine biosynthesis protein TsaE</fullName>
    </recommendedName>
    <alternativeName>
        <fullName evidence="11">t(6)A37 threonylcarbamoyladenosine biosynthesis protein TsaE</fullName>
    </alternativeName>
</protein>
<comment type="similarity">
    <text evidence="2">Belongs to the TsaE family.</text>
</comment>
<organism evidence="12 13">
    <name type="scientific">Denitrobacterium detoxificans</name>
    <dbReference type="NCBI Taxonomy" id="79604"/>
    <lineage>
        <taxon>Bacteria</taxon>
        <taxon>Bacillati</taxon>
        <taxon>Actinomycetota</taxon>
        <taxon>Coriobacteriia</taxon>
        <taxon>Eggerthellales</taxon>
        <taxon>Eggerthellaceae</taxon>
        <taxon>Denitrobacterium</taxon>
    </lineage>
</organism>
<dbReference type="NCBIfam" id="TIGR00150">
    <property type="entry name" value="T6A_YjeE"/>
    <property type="match status" value="1"/>
</dbReference>
<evidence type="ECO:0000256" key="10">
    <source>
        <dbReference type="ARBA" id="ARBA00024908"/>
    </source>
</evidence>
<keyword evidence="13" id="KW-1185">Reference proteome</keyword>
<dbReference type="Gene3D" id="3.40.50.300">
    <property type="entry name" value="P-loop containing nucleotide triphosphate hydrolases"/>
    <property type="match status" value="1"/>
</dbReference>
<dbReference type="GO" id="GO:0046872">
    <property type="term" value="F:metal ion binding"/>
    <property type="evidence" value="ECO:0007669"/>
    <property type="project" value="UniProtKB-KW"/>
</dbReference>
<comment type="subcellular location">
    <subcellularLocation>
        <location evidence="1">Cytoplasm</location>
    </subcellularLocation>
</comment>
<dbReference type="EMBL" id="FOEC01000010">
    <property type="protein sequence ID" value="SEO90045.1"/>
    <property type="molecule type" value="Genomic_DNA"/>
</dbReference>
<keyword evidence="8" id="KW-0067">ATP-binding</keyword>
<evidence type="ECO:0000256" key="9">
    <source>
        <dbReference type="ARBA" id="ARBA00022842"/>
    </source>
</evidence>
<name>A0A172RWF2_9ACTN</name>
<dbReference type="PANTHER" id="PTHR33540:SF2">
    <property type="entry name" value="TRNA THREONYLCARBAMOYLADENOSINE BIOSYNTHESIS PROTEIN TSAE"/>
    <property type="match status" value="1"/>
</dbReference>
<dbReference type="Proteomes" id="UP000182975">
    <property type="component" value="Unassembled WGS sequence"/>
</dbReference>
<dbReference type="PATRIC" id="fig|79604.3.peg.319"/>
<evidence type="ECO:0000256" key="8">
    <source>
        <dbReference type="ARBA" id="ARBA00022840"/>
    </source>
</evidence>
<reference evidence="13" key="1">
    <citation type="submission" date="2016-10" db="EMBL/GenBank/DDBJ databases">
        <authorList>
            <person name="Varghese N."/>
        </authorList>
    </citation>
    <scope>NUCLEOTIDE SEQUENCE [LARGE SCALE GENOMIC DNA]</scope>
    <source>
        <strain evidence="13">DSM 21843</strain>
    </source>
</reference>
<proteinExistence type="inferred from homology"/>
<dbReference type="GO" id="GO:0005737">
    <property type="term" value="C:cytoplasm"/>
    <property type="evidence" value="ECO:0007669"/>
    <property type="project" value="UniProtKB-SubCell"/>
</dbReference>
<evidence type="ECO:0000256" key="11">
    <source>
        <dbReference type="ARBA" id="ARBA00032441"/>
    </source>
</evidence>
<evidence type="ECO:0000256" key="3">
    <source>
        <dbReference type="ARBA" id="ARBA00019010"/>
    </source>
</evidence>
<accession>A0A172RWF2</accession>
<evidence type="ECO:0000256" key="7">
    <source>
        <dbReference type="ARBA" id="ARBA00022741"/>
    </source>
</evidence>
<evidence type="ECO:0000256" key="4">
    <source>
        <dbReference type="ARBA" id="ARBA00022490"/>
    </source>
</evidence>
<dbReference type="Pfam" id="PF02367">
    <property type="entry name" value="TsaE"/>
    <property type="match status" value="1"/>
</dbReference>
<dbReference type="KEGG" id="ddt:AAY81_01545"/>
<dbReference type="SUPFAM" id="SSF52540">
    <property type="entry name" value="P-loop containing nucleoside triphosphate hydrolases"/>
    <property type="match status" value="1"/>
</dbReference>
<dbReference type="OrthoDB" id="9800307at2"/>
<evidence type="ECO:0000256" key="2">
    <source>
        <dbReference type="ARBA" id="ARBA00007599"/>
    </source>
</evidence>
<evidence type="ECO:0000313" key="13">
    <source>
        <dbReference type="Proteomes" id="UP000182975"/>
    </source>
</evidence>
<evidence type="ECO:0000256" key="5">
    <source>
        <dbReference type="ARBA" id="ARBA00022694"/>
    </source>
</evidence>
<dbReference type="PANTHER" id="PTHR33540">
    <property type="entry name" value="TRNA THREONYLCARBAMOYLADENOSINE BIOSYNTHESIS PROTEIN TSAE"/>
    <property type="match status" value="1"/>
</dbReference>
<dbReference type="InterPro" id="IPR003442">
    <property type="entry name" value="T6A_TsaE"/>
</dbReference>
<dbReference type="AlphaFoldDB" id="A0A172RWF2"/>
<keyword evidence="6" id="KW-0479">Metal-binding</keyword>
<dbReference type="InterPro" id="IPR027417">
    <property type="entry name" value="P-loop_NTPase"/>
</dbReference>
<dbReference type="GO" id="GO:0002949">
    <property type="term" value="P:tRNA threonylcarbamoyladenosine modification"/>
    <property type="evidence" value="ECO:0007669"/>
    <property type="project" value="InterPro"/>
</dbReference>
<comment type="function">
    <text evidence="10">Required for the formation of a threonylcarbamoyl group on adenosine at position 37 (t(6)A37) in tRNAs that read codons beginning with adenine. Is involved in the transfer of the threonylcarbamoyl moiety of threonylcarbamoyl-AMP (TC-AMP) to the N6 group of A37, together with TsaD and TsaB. TsaE seems to play an indirect role in the t(6)A biosynthesis pathway, possibly in regulating the core enzymatic function of TsaD.</text>
</comment>
<evidence type="ECO:0000256" key="6">
    <source>
        <dbReference type="ARBA" id="ARBA00022723"/>
    </source>
</evidence>
<dbReference type="STRING" id="79604.AAY81_01545"/>
<keyword evidence="7" id="KW-0547">Nucleotide-binding</keyword>
<evidence type="ECO:0000313" key="12">
    <source>
        <dbReference type="EMBL" id="SEO90045.1"/>
    </source>
</evidence>
<keyword evidence="5" id="KW-0819">tRNA processing</keyword>